<reference evidence="24" key="1">
    <citation type="submission" date="2017-12" db="EMBL/GenBank/DDBJ databases">
        <title>Gene loss provides genomic basis for host adaptation in cereal stripe rust fungi.</title>
        <authorList>
            <person name="Xia C."/>
        </authorList>
    </citation>
    <scope>NUCLEOTIDE SEQUENCE [LARGE SCALE GENOMIC DNA]</scope>
    <source>
        <strain evidence="24">93-210</strain>
    </source>
</reference>
<dbReference type="GO" id="GO:0006310">
    <property type="term" value="P:DNA recombination"/>
    <property type="evidence" value="ECO:0007669"/>
    <property type="project" value="UniProtKB-KW"/>
</dbReference>
<dbReference type="GO" id="GO:0005634">
    <property type="term" value="C:nucleus"/>
    <property type="evidence" value="ECO:0007669"/>
    <property type="project" value="UniProtKB-ARBA"/>
</dbReference>
<feature type="region of interest" description="Disordered" evidence="22">
    <location>
        <begin position="546"/>
        <end position="575"/>
    </location>
</feature>
<dbReference type="GO" id="GO:0003723">
    <property type="term" value="F:RNA binding"/>
    <property type="evidence" value="ECO:0007669"/>
    <property type="project" value="UniProtKB-KW"/>
</dbReference>
<keyword evidence="7" id="KW-0479">Metal-binding</keyword>
<keyword evidence="13" id="KW-0694">RNA-binding</keyword>
<dbReference type="Proteomes" id="UP000239156">
    <property type="component" value="Unassembled WGS sequence"/>
</dbReference>
<dbReference type="VEuPathDB" id="FungiDB:PSHT_10415"/>
<keyword evidence="10" id="KW-0378">Hydrolase</keyword>
<evidence type="ECO:0000256" key="19">
    <source>
        <dbReference type="ARBA" id="ARBA00023268"/>
    </source>
</evidence>
<proteinExistence type="predicted"/>
<dbReference type="SUPFAM" id="SSF53098">
    <property type="entry name" value="Ribonuclease H-like"/>
    <property type="match status" value="1"/>
</dbReference>
<dbReference type="AlphaFoldDB" id="A0A2S4ULB9"/>
<evidence type="ECO:0000313" key="24">
    <source>
        <dbReference type="EMBL" id="POV98105.1"/>
    </source>
</evidence>
<evidence type="ECO:0000313" key="25">
    <source>
        <dbReference type="Proteomes" id="UP000239156"/>
    </source>
</evidence>
<protein>
    <recommendedName>
        <fullName evidence="23">Integrase catalytic domain-containing protein</fullName>
    </recommendedName>
</protein>
<evidence type="ECO:0000256" key="11">
    <source>
        <dbReference type="ARBA" id="ARBA00022840"/>
    </source>
</evidence>
<evidence type="ECO:0000256" key="15">
    <source>
        <dbReference type="ARBA" id="ARBA00022918"/>
    </source>
</evidence>
<dbReference type="GO" id="GO:0004519">
    <property type="term" value="F:endonuclease activity"/>
    <property type="evidence" value="ECO:0007669"/>
    <property type="project" value="UniProtKB-KW"/>
</dbReference>
<dbReference type="InterPro" id="IPR001584">
    <property type="entry name" value="Integrase_cat-core"/>
</dbReference>
<dbReference type="Pfam" id="PF07727">
    <property type="entry name" value="RVT_2"/>
    <property type="match status" value="1"/>
</dbReference>
<dbReference type="GO" id="GO:0008233">
    <property type="term" value="F:peptidase activity"/>
    <property type="evidence" value="ECO:0007669"/>
    <property type="project" value="UniProtKB-KW"/>
</dbReference>
<dbReference type="GO" id="GO:0032196">
    <property type="term" value="P:transposition"/>
    <property type="evidence" value="ECO:0007669"/>
    <property type="project" value="UniProtKB-KW"/>
</dbReference>
<keyword evidence="4" id="KW-0645">Protease</keyword>
<keyword evidence="12" id="KW-0460">Magnesium</keyword>
<keyword evidence="5" id="KW-0548">Nucleotidyltransferase</keyword>
<evidence type="ECO:0000256" key="21">
    <source>
        <dbReference type="ARBA" id="ARBA00049244"/>
    </source>
</evidence>
<dbReference type="InterPro" id="IPR057670">
    <property type="entry name" value="SH3_retrovirus"/>
</dbReference>
<dbReference type="Pfam" id="PF25597">
    <property type="entry name" value="SH3_retrovirus"/>
    <property type="match status" value="1"/>
</dbReference>
<dbReference type="EMBL" id="PKSL01000237">
    <property type="protein sequence ID" value="POV98105.1"/>
    <property type="molecule type" value="Genomic_DNA"/>
</dbReference>
<keyword evidence="2" id="KW-0815">Transposition</keyword>
<keyword evidence="16" id="KW-0239">DNA-directed DNA polymerase</keyword>
<keyword evidence="25" id="KW-1185">Reference proteome</keyword>
<dbReference type="PANTHER" id="PTHR42648">
    <property type="entry name" value="TRANSPOSASE, PUTATIVE-RELATED"/>
    <property type="match status" value="1"/>
</dbReference>
<evidence type="ECO:0000256" key="8">
    <source>
        <dbReference type="ARBA" id="ARBA00022741"/>
    </source>
</evidence>
<dbReference type="InterPro" id="IPR012337">
    <property type="entry name" value="RNaseH-like_sf"/>
</dbReference>
<keyword evidence="18" id="KW-0233">DNA recombination</keyword>
<dbReference type="GO" id="GO:0015074">
    <property type="term" value="P:DNA integration"/>
    <property type="evidence" value="ECO:0007669"/>
    <property type="project" value="UniProtKB-KW"/>
</dbReference>
<comment type="catalytic activity">
    <reaction evidence="20">
        <text>DNA(n) + a 2'-deoxyribonucleoside 5'-triphosphate = DNA(n+1) + diphosphate</text>
        <dbReference type="Rhea" id="RHEA:22508"/>
        <dbReference type="Rhea" id="RHEA-COMP:17339"/>
        <dbReference type="Rhea" id="RHEA-COMP:17340"/>
        <dbReference type="ChEBI" id="CHEBI:33019"/>
        <dbReference type="ChEBI" id="CHEBI:61560"/>
        <dbReference type="ChEBI" id="CHEBI:173112"/>
        <dbReference type="EC" id="2.7.7.49"/>
    </reaction>
</comment>
<dbReference type="InterPro" id="IPR036397">
    <property type="entry name" value="RNaseH_sf"/>
</dbReference>
<evidence type="ECO:0000256" key="2">
    <source>
        <dbReference type="ARBA" id="ARBA00022578"/>
    </source>
</evidence>
<keyword evidence="14" id="KW-0229">DNA integration</keyword>
<evidence type="ECO:0000256" key="17">
    <source>
        <dbReference type="ARBA" id="ARBA00023113"/>
    </source>
</evidence>
<dbReference type="GO" id="GO:0003887">
    <property type="term" value="F:DNA-directed DNA polymerase activity"/>
    <property type="evidence" value="ECO:0007669"/>
    <property type="project" value="UniProtKB-KW"/>
</dbReference>
<dbReference type="InterPro" id="IPR054722">
    <property type="entry name" value="PolX-like_BBD"/>
</dbReference>
<evidence type="ECO:0000256" key="10">
    <source>
        <dbReference type="ARBA" id="ARBA00022801"/>
    </source>
</evidence>
<sequence>MPVPSDKDDAKIFKKSKLRTSGILQALLGTIYYPKFKNSLTENSPFRMWEAIKDHFTSKAITNQSLVYNEFLDLDFEGNDIAAFIVDLTHHISSLKAVGLRIGIPKDFDLHENLLCENILKKVPTSLIHTREVLIQKRPLTLETIWDVLEDRSRDDTTTSIKTEESSMKATSSKKKKVKCVNGTHNKEANHTESQCFELHPEEKEKFEKRWADKKGKAKVSSAVDQPSYSESASIELADGKFITSAGIGHVRVKTENGQPLELECLHVPDIVGNLISWGRFMRKGCDIVRTGQTTANVVNEGVPLFKVRLADSNVLYIQIEFIREFIHMDLSGRINPPTMEGYQYYFKITDQFSSFKFVYLLRKKSEAFEQFKKYYELVTVSQSRPVKNLVTDGGGEFNSNEFKEFLVSKGVTVHISAPYTPQQNPVAERGNRTTTEKARALLKQARLPHKFWGYAVDTAVFLENITPTRKNDWTSPFWVLCFVNIIKSNRNSKFADTALKGIMVGYQPGMHNWRILVEGGRLELSHDVKFDEALYPGISLSPSAGHFYPPEPEDLDESFEDPIDQTQQPQDDIEPLEEVSQSSLEEDSFHEVNETINVPEPAPSKTKPSFDMVLQPVTQLAPKDISSDIDPSNIIEGRRRAHVAIADDDLDFHVQCFLAGVQFFDQTSEAPKSYSKAMKDPDRDSWIAAIEAELSAMDRLGVWEVVDIPDDCKLLNTVWIFRRKFDQHGNLTKFKARLCAAGNFQVQGENYAKTYAPTGRPTVLRTLIAMVLRRVFKSIKWTSKTHSSMEN</sequence>
<name>A0A2S4ULB9_9BASI</name>
<evidence type="ECO:0000256" key="6">
    <source>
        <dbReference type="ARBA" id="ARBA00022722"/>
    </source>
</evidence>
<evidence type="ECO:0000256" key="13">
    <source>
        <dbReference type="ARBA" id="ARBA00022884"/>
    </source>
</evidence>
<dbReference type="Pfam" id="PF22936">
    <property type="entry name" value="Pol_BBD"/>
    <property type="match status" value="1"/>
</dbReference>
<keyword evidence="9" id="KW-0255">Endonuclease</keyword>
<keyword evidence="16" id="KW-0808">Transferase</keyword>
<keyword evidence="6" id="KW-0540">Nuclease</keyword>
<evidence type="ECO:0000256" key="22">
    <source>
        <dbReference type="SAM" id="MobiDB-lite"/>
    </source>
</evidence>
<comment type="caution">
    <text evidence="24">The sequence shown here is derived from an EMBL/GenBank/DDBJ whole genome shotgun (WGS) entry which is preliminary data.</text>
</comment>
<keyword evidence="11" id="KW-0067">ATP-binding</keyword>
<dbReference type="PANTHER" id="PTHR42648:SF11">
    <property type="entry name" value="TRANSPOSON TY4-P GAG-POL POLYPROTEIN"/>
    <property type="match status" value="1"/>
</dbReference>
<comment type="catalytic activity">
    <reaction evidence="21">
        <text>DNA(n) + a 2'-deoxyribonucleoside 5'-triphosphate = DNA(n+1) + diphosphate</text>
        <dbReference type="Rhea" id="RHEA:22508"/>
        <dbReference type="Rhea" id="RHEA-COMP:17339"/>
        <dbReference type="Rhea" id="RHEA-COMP:17340"/>
        <dbReference type="ChEBI" id="CHEBI:33019"/>
        <dbReference type="ChEBI" id="CHEBI:61560"/>
        <dbReference type="ChEBI" id="CHEBI:173112"/>
        <dbReference type="EC" id="2.7.7.7"/>
    </reaction>
</comment>
<keyword evidence="17" id="KW-0917">Virion maturation</keyword>
<dbReference type="Gene3D" id="3.30.420.10">
    <property type="entry name" value="Ribonuclease H-like superfamily/Ribonuclease H"/>
    <property type="match status" value="1"/>
</dbReference>
<dbReference type="VEuPathDB" id="FungiDB:PSHT_00941"/>
<evidence type="ECO:0000256" key="1">
    <source>
        <dbReference type="ARBA" id="ARBA00002180"/>
    </source>
</evidence>
<comment type="function">
    <text evidence="1">The aspartyl protease (PR) mediates the proteolytic cleavages of the Gag and Gag-Pol polyproteins after assembly of the VLP.</text>
</comment>
<evidence type="ECO:0000256" key="4">
    <source>
        <dbReference type="ARBA" id="ARBA00022670"/>
    </source>
</evidence>
<evidence type="ECO:0000256" key="18">
    <source>
        <dbReference type="ARBA" id="ARBA00023172"/>
    </source>
</evidence>
<evidence type="ECO:0000256" key="12">
    <source>
        <dbReference type="ARBA" id="ARBA00022842"/>
    </source>
</evidence>
<dbReference type="GO" id="GO:0005524">
    <property type="term" value="F:ATP binding"/>
    <property type="evidence" value="ECO:0007669"/>
    <property type="project" value="UniProtKB-KW"/>
</dbReference>
<dbReference type="InterPro" id="IPR013103">
    <property type="entry name" value="RVT_2"/>
</dbReference>
<feature type="compositionally biased region" description="Acidic residues" evidence="22">
    <location>
        <begin position="552"/>
        <end position="564"/>
    </location>
</feature>
<gene>
    <name evidence="24" type="ORF">PSTT_14652</name>
</gene>
<evidence type="ECO:0000256" key="20">
    <source>
        <dbReference type="ARBA" id="ARBA00048173"/>
    </source>
</evidence>
<evidence type="ECO:0000256" key="9">
    <source>
        <dbReference type="ARBA" id="ARBA00022759"/>
    </source>
</evidence>
<dbReference type="GO" id="GO:0006508">
    <property type="term" value="P:proteolysis"/>
    <property type="evidence" value="ECO:0007669"/>
    <property type="project" value="UniProtKB-KW"/>
</dbReference>
<keyword evidence="8" id="KW-0547">Nucleotide-binding</keyword>
<dbReference type="GO" id="GO:0046872">
    <property type="term" value="F:metal ion binding"/>
    <property type="evidence" value="ECO:0007669"/>
    <property type="project" value="UniProtKB-KW"/>
</dbReference>
<accession>A0A2S4ULB9</accession>
<evidence type="ECO:0000256" key="5">
    <source>
        <dbReference type="ARBA" id="ARBA00022695"/>
    </source>
</evidence>
<dbReference type="InterPro" id="IPR039537">
    <property type="entry name" value="Retrotran_Ty1/copia-like"/>
</dbReference>
<keyword evidence="15" id="KW-0695">RNA-directed DNA polymerase</keyword>
<evidence type="ECO:0000256" key="7">
    <source>
        <dbReference type="ARBA" id="ARBA00022723"/>
    </source>
</evidence>
<dbReference type="GO" id="GO:0003964">
    <property type="term" value="F:RNA-directed DNA polymerase activity"/>
    <property type="evidence" value="ECO:0007669"/>
    <property type="project" value="UniProtKB-KW"/>
</dbReference>
<keyword evidence="19" id="KW-0511">Multifunctional enzyme</keyword>
<evidence type="ECO:0000259" key="23">
    <source>
        <dbReference type="PROSITE" id="PS50994"/>
    </source>
</evidence>
<evidence type="ECO:0000256" key="14">
    <source>
        <dbReference type="ARBA" id="ARBA00022908"/>
    </source>
</evidence>
<dbReference type="VEuPathDB" id="FungiDB:PSTT_14652"/>
<keyword evidence="3" id="KW-1188">Viral release from host cell</keyword>
<evidence type="ECO:0000256" key="16">
    <source>
        <dbReference type="ARBA" id="ARBA00022932"/>
    </source>
</evidence>
<organism evidence="24 25">
    <name type="scientific">Puccinia striiformis</name>
    <dbReference type="NCBI Taxonomy" id="27350"/>
    <lineage>
        <taxon>Eukaryota</taxon>
        <taxon>Fungi</taxon>
        <taxon>Dikarya</taxon>
        <taxon>Basidiomycota</taxon>
        <taxon>Pucciniomycotina</taxon>
        <taxon>Pucciniomycetes</taxon>
        <taxon>Pucciniales</taxon>
        <taxon>Pucciniaceae</taxon>
        <taxon>Puccinia</taxon>
    </lineage>
</organism>
<evidence type="ECO:0000256" key="3">
    <source>
        <dbReference type="ARBA" id="ARBA00022612"/>
    </source>
</evidence>
<dbReference type="PROSITE" id="PS50994">
    <property type="entry name" value="INTEGRASE"/>
    <property type="match status" value="1"/>
</dbReference>
<feature type="domain" description="Integrase catalytic" evidence="23">
    <location>
        <begin position="317"/>
        <end position="485"/>
    </location>
</feature>